<evidence type="ECO:0000256" key="6">
    <source>
        <dbReference type="ARBA" id="ARBA00023235"/>
    </source>
</evidence>
<keyword evidence="2 7" id="KW-0963">Cytoplasm</keyword>
<dbReference type="OrthoDB" id="9766614at2"/>
<dbReference type="Gene3D" id="3.50.7.10">
    <property type="entry name" value="GroEL"/>
    <property type="match status" value="1"/>
</dbReference>
<dbReference type="GO" id="GO:0042026">
    <property type="term" value="P:protein refolding"/>
    <property type="evidence" value="ECO:0007669"/>
    <property type="project" value="UniProtKB-UniRule"/>
</dbReference>
<dbReference type="SUPFAM" id="SSF48592">
    <property type="entry name" value="GroEL equatorial domain-like"/>
    <property type="match status" value="1"/>
</dbReference>
<dbReference type="InterPro" id="IPR001844">
    <property type="entry name" value="Cpn60/GroEL"/>
</dbReference>
<dbReference type="InterPro" id="IPR027413">
    <property type="entry name" value="GROEL-like_equatorial_sf"/>
</dbReference>
<name>A0A0R3A9H1_9PSED</name>
<dbReference type="Pfam" id="PF00118">
    <property type="entry name" value="Cpn60_TCP1"/>
    <property type="match status" value="1"/>
</dbReference>
<dbReference type="PATRIC" id="fig|1615673.3.peg.5347"/>
<dbReference type="GO" id="GO:0005737">
    <property type="term" value="C:cytoplasm"/>
    <property type="evidence" value="ECO:0007669"/>
    <property type="project" value="UniProtKB-SubCell"/>
</dbReference>
<evidence type="ECO:0000256" key="2">
    <source>
        <dbReference type="ARBA" id="ARBA00022490"/>
    </source>
</evidence>
<accession>A0A0R3A9H1</accession>
<evidence type="ECO:0000256" key="5">
    <source>
        <dbReference type="ARBA" id="ARBA00023186"/>
    </source>
</evidence>
<dbReference type="SUPFAM" id="SSF52029">
    <property type="entry name" value="GroEL apical domain-like"/>
    <property type="match status" value="1"/>
</dbReference>
<dbReference type="CDD" id="cd03344">
    <property type="entry name" value="GroEL"/>
    <property type="match status" value="1"/>
</dbReference>
<dbReference type="Proteomes" id="UP000607562">
    <property type="component" value="Unassembled WGS sequence"/>
</dbReference>
<dbReference type="EMBL" id="JAEILM010000056">
    <property type="protein sequence ID" value="MBI6634509.1"/>
    <property type="molecule type" value="Genomic_DNA"/>
</dbReference>
<dbReference type="NCBIfam" id="NF009489">
    <property type="entry name" value="PRK12851.1"/>
    <property type="match status" value="1"/>
</dbReference>
<feature type="binding site" evidence="7">
    <location>
        <begin position="30"/>
        <end position="33"/>
    </location>
    <ligand>
        <name>ATP</name>
        <dbReference type="ChEBI" id="CHEBI:30616"/>
    </ligand>
</feature>
<evidence type="ECO:0000256" key="8">
    <source>
        <dbReference type="RuleBase" id="RU000418"/>
    </source>
</evidence>
<dbReference type="AlphaFoldDB" id="A0A0R3A9H1"/>
<dbReference type="EMBL" id="JYLN01000009">
    <property type="protein sequence ID" value="KRP69863.1"/>
    <property type="molecule type" value="Genomic_DNA"/>
</dbReference>
<comment type="caution">
    <text evidence="10">The sequence shown here is derived from an EMBL/GenBank/DDBJ whole genome shotgun (WGS) entry which is preliminary data.</text>
</comment>
<dbReference type="GO" id="GO:0051082">
    <property type="term" value="F:unfolded protein binding"/>
    <property type="evidence" value="ECO:0007669"/>
    <property type="project" value="UniProtKB-UniRule"/>
</dbReference>
<feature type="binding site" evidence="7">
    <location>
        <position position="415"/>
    </location>
    <ligand>
        <name>ATP</name>
        <dbReference type="ChEBI" id="CHEBI:30616"/>
    </ligand>
</feature>
<dbReference type="GO" id="GO:0005524">
    <property type="term" value="F:ATP binding"/>
    <property type="evidence" value="ECO:0007669"/>
    <property type="project" value="UniProtKB-UniRule"/>
</dbReference>
<dbReference type="NCBIfam" id="NF009488">
    <property type="entry name" value="PRK12850.1"/>
    <property type="match status" value="1"/>
</dbReference>
<dbReference type="NCBIfam" id="NF000592">
    <property type="entry name" value="PRK00013.1"/>
    <property type="match status" value="1"/>
</dbReference>
<dbReference type="Proteomes" id="UP000050852">
    <property type="component" value="Unassembled WGS sequence"/>
</dbReference>
<reference evidence="11 13" key="2">
    <citation type="submission" date="2020-12" db="EMBL/GenBank/DDBJ databases">
        <title>Comparative genomic insights into the epidemiology and virulence of plant pathogenic Pseudomonads from Turkey.</title>
        <authorList>
            <person name="Dillon M."/>
            <person name="Ruiz-Bedoya T."/>
            <person name="Bendalovic-Torma C."/>
            <person name="Guttman K.M."/>
            <person name="Kwak H."/>
            <person name="Middleton M.A."/>
            <person name="Wang P.W."/>
            <person name="Horuz S."/>
            <person name="Aysan Y."/>
            <person name="Guttman D.S."/>
        </authorList>
    </citation>
    <scope>NUCLEOTIDE SEQUENCE [LARGE SCALE GENOMIC DNA]</scope>
    <source>
        <strain evidence="11 13">Marul_2_1</strain>
    </source>
</reference>
<evidence type="ECO:0000256" key="9">
    <source>
        <dbReference type="RuleBase" id="RU000419"/>
    </source>
</evidence>
<sequence length="548" mass="56935">MAAKEVLFGDSARKKMLKGVNVLADAVKATLGPKGRNVIIEKSFGAPTITKDGVSVAKEIELKDRFENMGAQLVKDVASRANDDAGDGTTTATVLAQAIVNEGYKAVAAGMNPMDLKRGIDKATVAIVAELKNLSKPCADTKAIAQVGTISANSDSSIGDIIAEAMEKVGKEGVITVEEGSGLENELSVVEGMQFDRGYLSPYFVNKPETMVAELDNPLILLVDKKISNIREMLPVLEAVAKAGRPLLIVSEDVEGEALATLVVNNMRGIVKVAAVKAPGFGDRRKAMLQDIAVLTGGTVISEEIGLSLESATLENLGSAKRVTISKENTIIVDGAGVEGDIESRIAQIRAQVAETSSDYDREKLQERLAKLSGGVAVIKVGAGSEVEMKEKKARVEDALHATRAAVEEGVVPGGGVALIRALEALTNLTGENADQNVGIAVLRRAVEAPLRQIAANSGDEPSVVVNEVKNGKGNYGYNAATGIYGDMIEMGILDPTKVTRSALQAAASIGGLILTTEAAIADEPKAEGAAGGGMPDMGGMGGMGGMM</sequence>
<keyword evidence="13" id="KW-1185">Reference proteome</keyword>
<feature type="binding site" evidence="7">
    <location>
        <begin position="87"/>
        <end position="91"/>
    </location>
    <ligand>
        <name>ATP</name>
        <dbReference type="ChEBI" id="CHEBI:30616"/>
    </ligand>
</feature>
<dbReference type="PROSITE" id="PS00296">
    <property type="entry name" value="CHAPERONINS_CPN60"/>
    <property type="match status" value="1"/>
</dbReference>
<evidence type="ECO:0000313" key="13">
    <source>
        <dbReference type="Proteomes" id="UP000607562"/>
    </source>
</evidence>
<dbReference type="SUPFAM" id="SSF54849">
    <property type="entry name" value="GroEL-intermediate domain like"/>
    <property type="match status" value="1"/>
</dbReference>
<dbReference type="InterPro" id="IPR002423">
    <property type="entry name" value="Cpn60/GroEL/TCP-1"/>
</dbReference>
<comment type="function">
    <text evidence="7 9">Together with its co-chaperonin GroES, plays an essential role in assisting protein folding. The GroEL-GroES system forms a nano-cage that allows encapsulation of the non-native substrate proteins and provides a physical environment optimized to promote and accelerate protein folding.</text>
</comment>
<dbReference type="RefSeq" id="WP_057703864.1">
    <property type="nucleotide sequence ID" value="NZ_JABWQI010000012.1"/>
</dbReference>
<dbReference type="HAMAP" id="MF_00600">
    <property type="entry name" value="CH60"/>
    <property type="match status" value="1"/>
</dbReference>
<feature type="binding site" evidence="7">
    <location>
        <position position="51"/>
    </location>
    <ligand>
        <name>ATP</name>
        <dbReference type="ChEBI" id="CHEBI:30616"/>
    </ligand>
</feature>
<evidence type="ECO:0000256" key="7">
    <source>
        <dbReference type="HAMAP-Rule" id="MF_00600"/>
    </source>
</evidence>
<comment type="subunit">
    <text evidence="7 9">Forms a cylinder of 14 subunits composed of two heptameric rings stacked back-to-back. Interacts with the co-chaperonin GroES.</text>
</comment>
<keyword evidence="3 7" id="KW-0547">Nucleotide-binding</keyword>
<dbReference type="GO" id="GO:0016853">
    <property type="term" value="F:isomerase activity"/>
    <property type="evidence" value="ECO:0007669"/>
    <property type="project" value="UniProtKB-KW"/>
</dbReference>
<comment type="subcellular location">
    <subcellularLocation>
        <location evidence="7">Cytoplasm</location>
    </subcellularLocation>
</comment>
<dbReference type="NCBIfam" id="TIGR02348">
    <property type="entry name" value="GroEL"/>
    <property type="match status" value="1"/>
</dbReference>
<dbReference type="PANTHER" id="PTHR45633">
    <property type="entry name" value="60 KDA HEAT SHOCK PROTEIN, MITOCHONDRIAL"/>
    <property type="match status" value="1"/>
</dbReference>
<keyword evidence="6 7" id="KW-0413">Isomerase</keyword>
<dbReference type="NCBIfam" id="NF009487">
    <property type="entry name" value="PRK12849.1"/>
    <property type="match status" value="1"/>
</dbReference>
<evidence type="ECO:0000313" key="10">
    <source>
        <dbReference type="EMBL" id="KRP69863.1"/>
    </source>
</evidence>
<dbReference type="EC" id="5.6.1.7" evidence="7"/>
<protein>
    <recommendedName>
        <fullName evidence="7">Chaperonin GroEL</fullName>
        <ecNumber evidence="7">5.6.1.7</ecNumber>
    </recommendedName>
    <alternativeName>
        <fullName evidence="7">60 kDa chaperonin</fullName>
    </alternativeName>
    <alternativeName>
        <fullName evidence="7">Chaperonin-60</fullName>
        <shortName evidence="7">Cpn60</shortName>
    </alternativeName>
</protein>
<organism evidence="10 12">
    <name type="scientific">Pseudomonas paralactis</name>
    <dbReference type="NCBI Taxonomy" id="1615673"/>
    <lineage>
        <taxon>Bacteria</taxon>
        <taxon>Pseudomonadati</taxon>
        <taxon>Pseudomonadota</taxon>
        <taxon>Gammaproteobacteria</taxon>
        <taxon>Pseudomonadales</taxon>
        <taxon>Pseudomonadaceae</taxon>
        <taxon>Pseudomonas</taxon>
    </lineage>
</organism>
<comment type="similarity">
    <text evidence="1 7 8">Belongs to the chaperonin (HSP60) family.</text>
</comment>
<dbReference type="FunFam" id="1.10.560.10:FF:000001">
    <property type="entry name" value="60 kDa chaperonin"/>
    <property type="match status" value="1"/>
</dbReference>
<dbReference type="InterPro" id="IPR027410">
    <property type="entry name" value="TCP-1-like_intermed_sf"/>
</dbReference>
<feature type="binding site" evidence="7">
    <location>
        <position position="495"/>
    </location>
    <ligand>
        <name>ATP</name>
        <dbReference type="ChEBI" id="CHEBI:30616"/>
    </ligand>
</feature>
<keyword evidence="4 7" id="KW-0067">ATP-binding</keyword>
<dbReference type="InterPro" id="IPR027409">
    <property type="entry name" value="GroEL-like_apical_dom_sf"/>
</dbReference>
<dbReference type="InterPro" id="IPR018370">
    <property type="entry name" value="Chaperonin_Cpn60_CS"/>
</dbReference>
<evidence type="ECO:0000313" key="11">
    <source>
        <dbReference type="EMBL" id="MBI6634509.1"/>
    </source>
</evidence>
<evidence type="ECO:0000256" key="4">
    <source>
        <dbReference type="ARBA" id="ARBA00022840"/>
    </source>
</evidence>
<gene>
    <name evidence="7 10" type="primary">groEL</name>
    <name evidence="7 11" type="synonym">groL</name>
    <name evidence="10" type="ORF">TX23_21050</name>
    <name evidence="11" type="ORF">YA0871_17750</name>
</gene>
<reference evidence="10 12" key="1">
    <citation type="submission" date="2015-02" db="EMBL/GenBank/DDBJ databases">
        <title>Two Pseudomonas sp. nov., isolated from raw milk.</title>
        <authorList>
            <person name="Wenning M."/>
            <person name="von Neubeck M."/>
            <person name="Huptas C."/>
            <person name="Scherer S."/>
        </authorList>
    </citation>
    <scope>NUCLEOTIDE SEQUENCE [LARGE SCALE GENOMIC DNA]</scope>
    <source>
        <strain evidence="10 12">DSM 29164</strain>
    </source>
</reference>
<feature type="binding site" evidence="7">
    <location>
        <begin position="479"/>
        <end position="481"/>
    </location>
    <ligand>
        <name>ATP</name>
        <dbReference type="ChEBI" id="CHEBI:30616"/>
    </ligand>
</feature>
<dbReference type="GO" id="GO:0140662">
    <property type="term" value="F:ATP-dependent protein folding chaperone"/>
    <property type="evidence" value="ECO:0007669"/>
    <property type="project" value="InterPro"/>
</dbReference>
<proteinExistence type="inferred from homology"/>
<dbReference type="Gene3D" id="3.30.260.10">
    <property type="entry name" value="TCP-1-like chaperonin intermediate domain"/>
    <property type="match status" value="1"/>
</dbReference>
<keyword evidence="5 7" id="KW-0143">Chaperone</keyword>
<dbReference type="FunFam" id="3.50.7.10:FF:000001">
    <property type="entry name" value="60 kDa chaperonin"/>
    <property type="match status" value="1"/>
</dbReference>
<evidence type="ECO:0000256" key="3">
    <source>
        <dbReference type="ARBA" id="ARBA00022741"/>
    </source>
</evidence>
<dbReference type="PRINTS" id="PR00298">
    <property type="entry name" value="CHAPERONIN60"/>
</dbReference>
<evidence type="ECO:0000313" key="12">
    <source>
        <dbReference type="Proteomes" id="UP000050852"/>
    </source>
</evidence>
<dbReference type="Gene3D" id="1.10.560.10">
    <property type="entry name" value="GroEL-like equatorial domain"/>
    <property type="match status" value="1"/>
</dbReference>
<evidence type="ECO:0000256" key="1">
    <source>
        <dbReference type="ARBA" id="ARBA00006607"/>
    </source>
</evidence>